<reference evidence="2 3" key="1">
    <citation type="journal article" date="2019" name="Int. J. Syst. Evol. Microbiol.">
        <title>The Draft Whole-Genome Sequence of the Antibiotic Producer Empedobacter haloabium ATCC 31962 Provides Indications for Its Taxonomic Reclassification.</title>
        <authorList>
            <person name="Miess H."/>
            <person name="Arlt P."/>
            <person name="Apel A.K."/>
            <person name="Weber T."/>
            <person name="Nieselt K."/>
            <person name="Hanssen F."/>
            <person name="Czemmel S."/>
            <person name="Nahnsen S."/>
            <person name="Gross H."/>
        </authorList>
    </citation>
    <scope>NUCLEOTIDE SEQUENCE [LARGE SCALE GENOMIC DNA]</scope>
    <source>
        <strain evidence="2 3">ATCC 31962</strain>
    </source>
</reference>
<keyword evidence="3" id="KW-1185">Reference proteome</keyword>
<evidence type="ECO:0000256" key="1">
    <source>
        <dbReference type="SAM" id="SignalP"/>
    </source>
</evidence>
<sequence>MTLRILLALAGLLCGAGAAAQVAGDPTLPPPSLGDPAAAPAPSRAALPELQSILVSREAGGRRVAVISGEMVRQGSRWHGAVVERLGENEVVLRRGRATQVLRLYQSKPPAVAVVPPKPENNAKKETQ</sequence>
<gene>
    <name evidence="2" type="ORF">E7V67_011990</name>
</gene>
<keyword evidence="1" id="KW-0732">Signal</keyword>
<evidence type="ECO:0000313" key="3">
    <source>
        <dbReference type="Proteomes" id="UP000321323"/>
    </source>
</evidence>
<feature type="chain" id="PRO_5046174229" evidence="1">
    <location>
        <begin position="21"/>
        <end position="128"/>
    </location>
</feature>
<protein>
    <submittedName>
        <fullName evidence="2">MSHA biogenesis protein MshK</fullName>
    </submittedName>
</protein>
<proteinExistence type="predicted"/>
<accession>A0ABZ1USX2</accession>
<evidence type="ECO:0000313" key="2">
    <source>
        <dbReference type="EMBL" id="WUR15788.1"/>
    </source>
</evidence>
<feature type="signal peptide" evidence="1">
    <location>
        <begin position="1"/>
        <end position="20"/>
    </location>
</feature>
<dbReference type="EMBL" id="CP136508">
    <property type="protein sequence ID" value="WUR15788.1"/>
    <property type="molecule type" value="Genomic_DNA"/>
</dbReference>
<name>A0ABZ1USX2_9BURK</name>
<dbReference type="Proteomes" id="UP000321323">
    <property type="component" value="Chromosome"/>
</dbReference>
<organism evidence="2 3">
    <name type="scientific">[Empedobacter] haloabium</name>
    <dbReference type="NCBI Taxonomy" id="592317"/>
    <lineage>
        <taxon>Bacteria</taxon>
        <taxon>Pseudomonadati</taxon>
        <taxon>Pseudomonadota</taxon>
        <taxon>Betaproteobacteria</taxon>
        <taxon>Burkholderiales</taxon>
        <taxon>Oxalobacteraceae</taxon>
        <taxon>Telluria group</taxon>
        <taxon>Telluria group incertae sedis</taxon>
    </lineage>
</organism>